<evidence type="ECO:0000259" key="3">
    <source>
        <dbReference type="PROSITE" id="PS50112"/>
    </source>
</evidence>
<name>A0A3B0ZY59_9ZZZZ</name>
<dbReference type="PRINTS" id="PR00344">
    <property type="entry name" value="BCTRLSENSOR"/>
</dbReference>
<evidence type="ECO:0000313" key="4">
    <source>
        <dbReference type="EMBL" id="VAW96701.1"/>
    </source>
</evidence>
<sequence length="371" mass="39751">MAVQQTPQIQALEHSFQVFDLTSPRRESSYPLHSVSQVSPPVPDKTRRLQAIFNALPSGIVVLDASGRVQECNPAAIELLGEPLTGERWTDIIGRAFSPRCDDGHEISLADGRRVSISTCPLGDEPGQLLLLNDVTGTRELQQRLSQHQRLSALGEMAAGLAHQVRTPLATGLLYASQLKRPHLDVASRAELADKVVTQLRQLDTLTNDMLLFSRSGYGGEDVIELDSLLASLASAVAPHCEERGTELRISNTCEGARVQGNPRTLLSALLNITNNAMQAIGQGGVLQLGLRQGACDMLEITIIDTGPGIPAEVREHLFKPFFTTRANGTGLGLSVVQAVAQANGGGVRVNSQPGEGSEFIVQLPRLDGGQ</sequence>
<keyword evidence="4" id="KW-0969">Cilium</keyword>
<evidence type="ECO:0000259" key="2">
    <source>
        <dbReference type="PROSITE" id="PS50109"/>
    </source>
</evidence>
<keyword evidence="4" id="KW-0808">Transferase</keyword>
<dbReference type="SMART" id="SM00387">
    <property type="entry name" value="HATPase_c"/>
    <property type="match status" value="1"/>
</dbReference>
<dbReference type="SMART" id="SM00388">
    <property type="entry name" value="HisKA"/>
    <property type="match status" value="1"/>
</dbReference>
<evidence type="ECO:0000256" key="1">
    <source>
        <dbReference type="ARBA" id="ARBA00022553"/>
    </source>
</evidence>
<dbReference type="SUPFAM" id="SSF55785">
    <property type="entry name" value="PYP-like sensor domain (PAS domain)"/>
    <property type="match status" value="1"/>
</dbReference>
<feature type="domain" description="PAS" evidence="3">
    <location>
        <begin position="45"/>
        <end position="81"/>
    </location>
</feature>
<keyword evidence="4" id="KW-0966">Cell projection</keyword>
<dbReference type="InterPro" id="IPR036890">
    <property type="entry name" value="HATPase_C_sf"/>
</dbReference>
<dbReference type="Gene3D" id="1.10.287.130">
    <property type="match status" value="1"/>
</dbReference>
<dbReference type="Gene3D" id="3.30.450.20">
    <property type="entry name" value="PAS domain"/>
    <property type="match status" value="1"/>
</dbReference>
<dbReference type="Gene3D" id="3.30.565.10">
    <property type="entry name" value="Histidine kinase-like ATPase, C-terminal domain"/>
    <property type="match status" value="1"/>
</dbReference>
<dbReference type="InterPro" id="IPR036097">
    <property type="entry name" value="HisK_dim/P_sf"/>
</dbReference>
<accession>A0A3B0ZY59</accession>
<dbReference type="InterPro" id="IPR000014">
    <property type="entry name" value="PAS"/>
</dbReference>
<dbReference type="PROSITE" id="PS50109">
    <property type="entry name" value="HIS_KIN"/>
    <property type="match status" value="1"/>
</dbReference>
<dbReference type="Pfam" id="PF02518">
    <property type="entry name" value="HATPase_c"/>
    <property type="match status" value="1"/>
</dbReference>
<dbReference type="Pfam" id="PF00512">
    <property type="entry name" value="HisKA"/>
    <property type="match status" value="1"/>
</dbReference>
<dbReference type="SUPFAM" id="SSF47384">
    <property type="entry name" value="Homodimeric domain of signal transducing histidine kinase"/>
    <property type="match status" value="1"/>
</dbReference>
<keyword evidence="1" id="KW-0597">Phosphoprotein</keyword>
<dbReference type="InterPro" id="IPR003594">
    <property type="entry name" value="HATPase_dom"/>
</dbReference>
<dbReference type="CDD" id="cd00130">
    <property type="entry name" value="PAS"/>
    <property type="match status" value="1"/>
</dbReference>
<dbReference type="InterPro" id="IPR003661">
    <property type="entry name" value="HisK_dim/P_dom"/>
</dbReference>
<dbReference type="GO" id="GO:0000155">
    <property type="term" value="F:phosphorelay sensor kinase activity"/>
    <property type="evidence" value="ECO:0007669"/>
    <property type="project" value="InterPro"/>
</dbReference>
<dbReference type="InterPro" id="IPR005467">
    <property type="entry name" value="His_kinase_dom"/>
</dbReference>
<keyword evidence="4" id="KW-0282">Flagellum</keyword>
<organism evidence="4">
    <name type="scientific">hydrothermal vent metagenome</name>
    <dbReference type="NCBI Taxonomy" id="652676"/>
    <lineage>
        <taxon>unclassified sequences</taxon>
        <taxon>metagenomes</taxon>
        <taxon>ecological metagenomes</taxon>
    </lineage>
</organism>
<dbReference type="PROSITE" id="PS50112">
    <property type="entry name" value="PAS"/>
    <property type="match status" value="1"/>
</dbReference>
<dbReference type="SMART" id="SM00091">
    <property type="entry name" value="PAS"/>
    <property type="match status" value="1"/>
</dbReference>
<keyword evidence="4" id="KW-0418">Kinase</keyword>
<dbReference type="AlphaFoldDB" id="A0A3B0ZY59"/>
<dbReference type="PANTHER" id="PTHR43065">
    <property type="entry name" value="SENSOR HISTIDINE KINASE"/>
    <property type="match status" value="1"/>
</dbReference>
<reference evidence="4" key="1">
    <citation type="submission" date="2018-06" db="EMBL/GenBank/DDBJ databases">
        <authorList>
            <person name="Zhirakovskaya E."/>
        </authorList>
    </citation>
    <scope>NUCLEOTIDE SEQUENCE</scope>
</reference>
<dbReference type="Pfam" id="PF13188">
    <property type="entry name" value="PAS_8"/>
    <property type="match status" value="1"/>
</dbReference>
<dbReference type="PANTHER" id="PTHR43065:SF29">
    <property type="entry name" value="SENSOR PROTEIN KINASE FLES"/>
    <property type="match status" value="1"/>
</dbReference>
<proteinExistence type="predicted"/>
<protein>
    <submittedName>
        <fullName evidence="4">Flagellar sensor histidine kinase FleS</fullName>
    </submittedName>
</protein>
<dbReference type="SUPFAM" id="SSF55874">
    <property type="entry name" value="ATPase domain of HSP90 chaperone/DNA topoisomerase II/histidine kinase"/>
    <property type="match status" value="1"/>
</dbReference>
<dbReference type="CDD" id="cd00082">
    <property type="entry name" value="HisKA"/>
    <property type="match status" value="1"/>
</dbReference>
<feature type="domain" description="Histidine kinase" evidence="2">
    <location>
        <begin position="160"/>
        <end position="368"/>
    </location>
</feature>
<dbReference type="EMBL" id="UOFU01000104">
    <property type="protein sequence ID" value="VAW96701.1"/>
    <property type="molecule type" value="Genomic_DNA"/>
</dbReference>
<dbReference type="InterPro" id="IPR004358">
    <property type="entry name" value="Sig_transdc_His_kin-like_C"/>
</dbReference>
<gene>
    <name evidence="4" type="ORF">MNBD_GAMMA20-2522</name>
</gene>
<dbReference type="InterPro" id="IPR035965">
    <property type="entry name" value="PAS-like_dom_sf"/>
</dbReference>